<evidence type="ECO:0000313" key="4">
    <source>
        <dbReference type="Proteomes" id="UP001212152"/>
    </source>
</evidence>
<dbReference type="SMART" id="SM00671">
    <property type="entry name" value="SEL1"/>
    <property type="match status" value="3"/>
</dbReference>
<name>A0AAD5TQE8_9FUNG</name>
<feature type="compositionally biased region" description="Low complexity" evidence="2">
    <location>
        <begin position="13"/>
        <end position="25"/>
    </location>
</feature>
<dbReference type="PANTHER" id="PTHR46430:SF1">
    <property type="entry name" value="CHITIN SYNTHASE REGULATOR SKT5-RELATED"/>
    <property type="match status" value="1"/>
</dbReference>
<reference evidence="3" key="1">
    <citation type="submission" date="2020-05" db="EMBL/GenBank/DDBJ databases">
        <title>Phylogenomic resolution of chytrid fungi.</title>
        <authorList>
            <person name="Stajich J.E."/>
            <person name="Amses K."/>
            <person name="Simmons R."/>
            <person name="Seto K."/>
            <person name="Myers J."/>
            <person name="Bonds A."/>
            <person name="Quandt C.A."/>
            <person name="Barry K."/>
            <person name="Liu P."/>
            <person name="Grigoriev I."/>
            <person name="Longcore J.E."/>
            <person name="James T.Y."/>
        </authorList>
    </citation>
    <scope>NUCLEOTIDE SEQUENCE</scope>
    <source>
        <strain evidence="3">JEL0379</strain>
    </source>
</reference>
<evidence type="ECO:0000313" key="3">
    <source>
        <dbReference type="EMBL" id="KAJ3178991.1"/>
    </source>
</evidence>
<accession>A0AAD5TQE8</accession>
<dbReference type="InterPro" id="IPR006597">
    <property type="entry name" value="Sel1-like"/>
</dbReference>
<dbReference type="EMBL" id="JADGJQ010000023">
    <property type="protein sequence ID" value="KAJ3178991.1"/>
    <property type="molecule type" value="Genomic_DNA"/>
</dbReference>
<dbReference type="InterPro" id="IPR051726">
    <property type="entry name" value="Chitin_Synth_Reg"/>
</dbReference>
<keyword evidence="1" id="KW-0677">Repeat</keyword>
<sequence>MTFGKLFRSDPPASLQQQQQQQQQRPSRRRSSASASVSASAASAHQQKLNHQQQQQQKLNQQQQQHSLCSSSSSSSVFSFSSSICSVSTSHRRQDSACSTSSSSSQHSTAESLADLAIYSRSPKQALYVLHRIKELKRDALRLERAKADQEHGTSCSTPRVPAGARVPVAAGAPAGAPRAAAAARWSFDSSLSAGTTPGGGTTLSSAAAASPLSSSSPCRDSPCRDSQPSPLVAAAAAAAADAWFKYAKYILDHAHRLEFDRHDWLQEAIDLIRELSRPQHHHPLAQTLYAELLTNGPPQRSPSSQPPCMTLCDGISDNSEAHSNNNNAAAAAAAAAADARSRPILVQRDNEGAFRLYRSAASAGVAEAAYRAAMMIRDRRVAWGGDTKTESNRLLDAAARQTHPGALHVLAQDLLAVRPGRTAEELKRGLAMLVAAAHAATRRYPHALHDLALVYARGVPELGIKADDTSAMNLLLDAADMNHAPSLHALGKRYAALASSAEKNADNDNDNNDNNQQQLQRTQHTLAMVQHISRAAQLAYPPAQLALSKLHLSGVPCAGLPRDPARAFLLARTAALAGNPAACCVVAIFVRQREVVRCSEPRREARMWLLRAVRAGSETAKRHLDALDREEMQEAA</sequence>
<keyword evidence="4" id="KW-1185">Reference proteome</keyword>
<feature type="region of interest" description="Disordered" evidence="2">
    <location>
        <begin position="195"/>
        <end position="228"/>
    </location>
</feature>
<proteinExistence type="predicted"/>
<organism evidence="3 4">
    <name type="scientific">Geranomyces variabilis</name>
    <dbReference type="NCBI Taxonomy" id="109894"/>
    <lineage>
        <taxon>Eukaryota</taxon>
        <taxon>Fungi</taxon>
        <taxon>Fungi incertae sedis</taxon>
        <taxon>Chytridiomycota</taxon>
        <taxon>Chytridiomycota incertae sedis</taxon>
        <taxon>Chytridiomycetes</taxon>
        <taxon>Spizellomycetales</taxon>
        <taxon>Powellomycetaceae</taxon>
        <taxon>Geranomyces</taxon>
    </lineage>
</organism>
<dbReference type="SUPFAM" id="SSF81901">
    <property type="entry name" value="HCP-like"/>
    <property type="match status" value="1"/>
</dbReference>
<protein>
    <submittedName>
        <fullName evidence="3">Uncharacterized protein</fullName>
    </submittedName>
</protein>
<dbReference type="Gene3D" id="1.25.40.10">
    <property type="entry name" value="Tetratricopeptide repeat domain"/>
    <property type="match status" value="2"/>
</dbReference>
<dbReference type="Proteomes" id="UP001212152">
    <property type="component" value="Unassembled WGS sequence"/>
</dbReference>
<evidence type="ECO:0000256" key="2">
    <source>
        <dbReference type="SAM" id="MobiDB-lite"/>
    </source>
</evidence>
<gene>
    <name evidence="3" type="ORF">HDU87_003261</name>
</gene>
<comment type="caution">
    <text evidence="3">The sequence shown here is derived from an EMBL/GenBank/DDBJ whole genome shotgun (WGS) entry which is preliminary data.</text>
</comment>
<dbReference type="Pfam" id="PF08238">
    <property type="entry name" value="Sel1"/>
    <property type="match status" value="4"/>
</dbReference>
<feature type="compositionally biased region" description="Low complexity" evidence="2">
    <location>
        <begin position="203"/>
        <end position="218"/>
    </location>
</feature>
<feature type="region of interest" description="Disordered" evidence="2">
    <location>
        <begin position="1"/>
        <end position="66"/>
    </location>
</feature>
<feature type="compositionally biased region" description="Low complexity" evidence="2">
    <location>
        <begin position="32"/>
        <end position="66"/>
    </location>
</feature>
<evidence type="ECO:0000256" key="1">
    <source>
        <dbReference type="ARBA" id="ARBA00022737"/>
    </source>
</evidence>
<dbReference type="InterPro" id="IPR011990">
    <property type="entry name" value="TPR-like_helical_dom_sf"/>
</dbReference>
<dbReference type="AlphaFoldDB" id="A0AAD5TQE8"/>
<dbReference type="PANTHER" id="PTHR46430">
    <property type="entry name" value="PROTEIN SKT5-RELATED"/>
    <property type="match status" value="1"/>
</dbReference>